<dbReference type="PRINTS" id="PR00369">
    <property type="entry name" value="FLAVODOXIN"/>
</dbReference>
<dbReference type="Pfam" id="PF00258">
    <property type="entry name" value="Flavodoxin_1"/>
    <property type="match status" value="1"/>
</dbReference>
<dbReference type="PANTHER" id="PTHR34219">
    <property type="entry name" value="IRON-REGULATED INNER MEMBRANE PROTEIN-RELATED"/>
    <property type="match status" value="1"/>
</dbReference>
<sequence length="869" mass="93708">MFKNLIFQLHWLLGITAGVVLAVVGVTGAMLSFEHDLLKAMNPGVMTVAPQAQALTPAELLARIATAAPGKTIQSLSLAGDPEESARVGFAPAPDAKPGPGGRVRGETRYVNPYTGELLGQPVGEDFFRFTMQIHRWLAMDAVGKQIVGASTLALIYFCLSGLYLRWPRKWLDWRAWLRLDWAQKGRSFLWHLHSVVGTWVLVAYLVMALTGLFWSYDWYRNGLYTITGTPVPAQRGGPGAGAPPRDGGQRAGMGREAGGQGERRAVEATATALDVAAAFAAFAAVVPEYSSLTLRLPGGPGQPVEFVYQDPDPAHERANNRLVLEPGTWAITAHERYDGKPFGQKIMASIFPLHSGAFFGLTGLVLFMLASLAMPLFAITGWMLYLDRRRKKRAAREAAAALAPATSEKDQVLVAFASQTGTAERLAWQTAASLQAGGLGARVLPLAALDAATLAKTPRLLVVASTFGEGEPPDALRGFARRVLGAPATLGGLQYGLLALGDRSYEHYCGFGHALEHWLRHHGATPLFDTVEVDNGDAGALRHWQHHLSVLAGHADLPDWSAPRYQAWPLLAREHLNPGSPGGEVYRLALQPPADADWRAGDIVEVGPRNAETDVAALLLASGHLASAAVQWQGDTTTLGAALAASRLPDAGAARALDAQALADTLEPLPHREYSIASLPADGRLELLVRRLFRPDGRLGLGSAWLTRDARLGAPVAVRVRSNPGFHAPADARPLVLVGNGTGIAGLRALLRARIAAGHRRNWLLFGERCRDHDAYFGDEIASAQAQGFLAHVDYAFSRDQPERIYVQQRLREQAARLREWMQQGAAIYVCGSLQGMAPGVEAVLVEVLGAEAVEQLAESGRYRRDVY</sequence>
<dbReference type="PROSITE" id="PS50902">
    <property type="entry name" value="FLAVODOXIN_LIKE"/>
    <property type="match status" value="1"/>
</dbReference>
<dbReference type="InterPro" id="IPR001433">
    <property type="entry name" value="OxRdtase_FAD/NAD-bd"/>
</dbReference>
<feature type="region of interest" description="Disordered" evidence="4">
    <location>
        <begin position="235"/>
        <end position="264"/>
    </location>
</feature>
<keyword evidence="9" id="KW-1185">Reference proteome</keyword>
<evidence type="ECO:0000259" key="6">
    <source>
        <dbReference type="PROSITE" id="PS50902"/>
    </source>
</evidence>
<dbReference type="InterPro" id="IPR017927">
    <property type="entry name" value="FAD-bd_FR_type"/>
</dbReference>
<feature type="compositionally biased region" description="Gly residues" evidence="4">
    <location>
        <begin position="250"/>
        <end position="261"/>
    </location>
</feature>
<feature type="transmembrane region" description="Helical" evidence="5">
    <location>
        <begin position="12"/>
        <end position="33"/>
    </location>
</feature>
<keyword evidence="5" id="KW-0812">Transmembrane</keyword>
<dbReference type="Gene3D" id="3.40.50.360">
    <property type="match status" value="1"/>
</dbReference>
<evidence type="ECO:0000259" key="7">
    <source>
        <dbReference type="PROSITE" id="PS51384"/>
    </source>
</evidence>
<feature type="transmembrane region" description="Helical" evidence="5">
    <location>
        <begin position="188"/>
        <end position="215"/>
    </location>
</feature>
<evidence type="ECO:0000256" key="3">
    <source>
        <dbReference type="ARBA" id="ARBA00022982"/>
    </source>
</evidence>
<dbReference type="PRINTS" id="PR00371">
    <property type="entry name" value="FPNCR"/>
</dbReference>
<dbReference type="PANTHER" id="PTHR34219:SF3">
    <property type="entry name" value="BLL7967 PROTEIN"/>
    <property type="match status" value="1"/>
</dbReference>
<protein>
    <submittedName>
        <fullName evidence="8">Flavodoxin</fullName>
    </submittedName>
</protein>
<dbReference type="Pfam" id="PF03929">
    <property type="entry name" value="PepSY_TM"/>
    <property type="match status" value="1"/>
</dbReference>
<dbReference type="EMBL" id="SMDR01000005">
    <property type="protein sequence ID" value="TNJ32726.1"/>
    <property type="molecule type" value="Genomic_DNA"/>
</dbReference>
<keyword evidence="2" id="KW-0288">FMN</keyword>
<dbReference type="PROSITE" id="PS51384">
    <property type="entry name" value="FAD_FR"/>
    <property type="match status" value="1"/>
</dbReference>
<evidence type="ECO:0000313" key="8">
    <source>
        <dbReference type="EMBL" id="TNJ32726.1"/>
    </source>
</evidence>
<dbReference type="CDD" id="cd06200">
    <property type="entry name" value="SiR_like1"/>
    <property type="match status" value="1"/>
</dbReference>
<dbReference type="InterPro" id="IPR001094">
    <property type="entry name" value="Flavdoxin-like"/>
</dbReference>
<accession>A0A5C4RN90</accession>
<evidence type="ECO:0000256" key="1">
    <source>
        <dbReference type="ARBA" id="ARBA00022630"/>
    </source>
</evidence>
<dbReference type="InterPro" id="IPR029039">
    <property type="entry name" value="Flavoprotein-like_sf"/>
</dbReference>
<dbReference type="Pfam" id="PF00175">
    <property type="entry name" value="NAD_binding_1"/>
    <property type="match status" value="1"/>
</dbReference>
<gene>
    <name evidence="8" type="ORF">E1B00_15130</name>
</gene>
<dbReference type="GO" id="GO:0016491">
    <property type="term" value="F:oxidoreductase activity"/>
    <property type="evidence" value="ECO:0007669"/>
    <property type="project" value="InterPro"/>
</dbReference>
<dbReference type="Proteomes" id="UP000305760">
    <property type="component" value="Unassembled WGS sequence"/>
</dbReference>
<proteinExistence type="predicted"/>
<evidence type="ECO:0000256" key="5">
    <source>
        <dbReference type="SAM" id="Phobius"/>
    </source>
</evidence>
<keyword evidence="5" id="KW-0472">Membrane</keyword>
<dbReference type="SUPFAM" id="SSF52218">
    <property type="entry name" value="Flavoproteins"/>
    <property type="match status" value="1"/>
</dbReference>
<dbReference type="GO" id="GO:0010181">
    <property type="term" value="F:FMN binding"/>
    <property type="evidence" value="ECO:0007669"/>
    <property type="project" value="InterPro"/>
</dbReference>
<dbReference type="InterPro" id="IPR039261">
    <property type="entry name" value="FNR_nucleotide-bd"/>
</dbReference>
<dbReference type="InterPro" id="IPR017938">
    <property type="entry name" value="Riboflavin_synthase-like_b-brl"/>
</dbReference>
<evidence type="ECO:0000313" key="9">
    <source>
        <dbReference type="Proteomes" id="UP000305760"/>
    </source>
</evidence>
<feature type="transmembrane region" description="Helical" evidence="5">
    <location>
        <begin position="147"/>
        <end position="167"/>
    </location>
</feature>
<keyword evidence="3" id="KW-0249">Electron transport</keyword>
<reference evidence="8 9" key="1">
    <citation type="submission" date="2019-03" db="EMBL/GenBank/DDBJ databases">
        <title>Arenimonas daejeonensis sp. nov., isolated from compost.</title>
        <authorList>
            <person name="Jeon C.O."/>
        </authorList>
    </citation>
    <scope>NUCLEOTIDE SEQUENCE [LARGE SCALE GENOMIC DNA]</scope>
    <source>
        <strain evidence="8 9">R29</strain>
    </source>
</reference>
<dbReference type="RefSeq" id="WP_139450341.1">
    <property type="nucleotide sequence ID" value="NZ_SMDR01000005.1"/>
</dbReference>
<keyword evidence="1" id="KW-0285">Flavoprotein</keyword>
<dbReference type="AlphaFoldDB" id="A0A5C4RN90"/>
<dbReference type="Gene3D" id="3.40.50.80">
    <property type="entry name" value="Nucleotide-binding domain of ferredoxin-NADP reductase (FNR) module"/>
    <property type="match status" value="1"/>
</dbReference>
<dbReference type="InterPro" id="IPR008254">
    <property type="entry name" value="Flavodoxin/NO_synth"/>
</dbReference>
<dbReference type="InterPro" id="IPR001709">
    <property type="entry name" value="Flavoprot_Pyr_Nucl_cyt_Rdtase"/>
</dbReference>
<dbReference type="InterPro" id="IPR005625">
    <property type="entry name" value="PepSY-ass_TM"/>
</dbReference>
<organism evidence="8 9">
    <name type="scientific">Arenimonas terrae</name>
    <dbReference type="NCBI Taxonomy" id="2546226"/>
    <lineage>
        <taxon>Bacteria</taxon>
        <taxon>Pseudomonadati</taxon>
        <taxon>Pseudomonadota</taxon>
        <taxon>Gammaproteobacteria</taxon>
        <taxon>Lysobacterales</taxon>
        <taxon>Lysobacteraceae</taxon>
        <taxon>Arenimonas</taxon>
    </lineage>
</organism>
<dbReference type="SUPFAM" id="SSF63380">
    <property type="entry name" value="Riboflavin synthase domain-like"/>
    <property type="match status" value="1"/>
</dbReference>
<feature type="transmembrane region" description="Helical" evidence="5">
    <location>
        <begin position="358"/>
        <end position="387"/>
    </location>
</feature>
<keyword evidence="3" id="KW-0813">Transport</keyword>
<name>A0A5C4RN90_9GAMM</name>
<feature type="domain" description="FAD-binding FR-type" evidence="7">
    <location>
        <begin position="564"/>
        <end position="730"/>
    </location>
</feature>
<comment type="caution">
    <text evidence="8">The sequence shown here is derived from an EMBL/GenBank/DDBJ whole genome shotgun (WGS) entry which is preliminary data.</text>
</comment>
<keyword evidence="5" id="KW-1133">Transmembrane helix</keyword>
<evidence type="ECO:0000256" key="2">
    <source>
        <dbReference type="ARBA" id="ARBA00022643"/>
    </source>
</evidence>
<dbReference type="SUPFAM" id="SSF52343">
    <property type="entry name" value="Ferredoxin reductase-like, C-terminal NADP-linked domain"/>
    <property type="match status" value="1"/>
</dbReference>
<feature type="domain" description="Flavodoxin-like" evidence="6">
    <location>
        <begin position="413"/>
        <end position="550"/>
    </location>
</feature>
<evidence type="ECO:0000256" key="4">
    <source>
        <dbReference type="SAM" id="MobiDB-lite"/>
    </source>
</evidence>
<dbReference type="OrthoDB" id="9816402at2"/>